<dbReference type="RefSeq" id="XP_020049694.1">
    <property type="nucleotide sequence ID" value="XM_020191398.1"/>
</dbReference>
<feature type="compositionally biased region" description="Polar residues" evidence="2">
    <location>
        <begin position="104"/>
        <end position="115"/>
    </location>
</feature>
<organism evidence="4 5">
    <name type="scientific">Ascoidea rubescens DSM 1968</name>
    <dbReference type="NCBI Taxonomy" id="1344418"/>
    <lineage>
        <taxon>Eukaryota</taxon>
        <taxon>Fungi</taxon>
        <taxon>Dikarya</taxon>
        <taxon>Ascomycota</taxon>
        <taxon>Saccharomycotina</taxon>
        <taxon>Saccharomycetes</taxon>
        <taxon>Ascoideaceae</taxon>
        <taxon>Ascoidea</taxon>
    </lineage>
</organism>
<dbReference type="EMBL" id="KV454475">
    <property type="protein sequence ID" value="ODV63387.1"/>
    <property type="molecule type" value="Genomic_DNA"/>
</dbReference>
<dbReference type="InterPro" id="IPR036859">
    <property type="entry name" value="CAP-Gly_dom_sf"/>
</dbReference>
<dbReference type="Proteomes" id="UP000095038">
    <property type="component" value="Unassembled WGS sequence"/>
</dbReference>
<dbReference type="SMART" id="SM01052">
    <property type="entry name" value="CAP_GLY"/>
    <property type="match status" value="1"/>
</dbReference>
<feature type="compositionally biased region" description="Low complexity" evidence="2">
    <location>
        <begin position="263"/>
        <end position="328"/>
    </location>
</feature>
<feature type="coiled-coil region" evidence="1">
    <location>
        <begin position="1165"/>
        <end position="1209"/>
    </location>
</feature>
<feature type="domain" description="CAP-Gly" evidence="3">
    <location>
        <begin position="34"/>
        <end position="86"/>
    </location>
</feature>
<evidence type="ECO:0000256" key="1">
    <source>
        <dbReference type="SAM" id="Coils"/>
    </source>
</evidence>
<dbReference type="PANTHER" id="PTHR13958:SF3">
    <property type="entry name" value="CAP-GLY DOMAIN-CONTAINING PROTEIN-RELATED"/>
    <property type="match status" value="1"/>
</dbReference>
<evidence type="ECO:0000256" key="2">
    <source>
        <dbReference type="SAM" id="MobiDB-lite"/>
    </source>
</evidence>
<name>A0A1D2VP97_9ASCO</name>
<dbReference type="PANTHER" id="PTHR13958">
    <property type="entry name" value="CENTROSOME-ASSOCIATED PROTEIN 350"/>
    <property type="match status" value="1"/>
</dbReference>
<dbReference type="InterPro" id="IPR028750">
    <property type="entry name" value="CEP350/CC187"/>
</dbReference>
<dbReference type="PROSITE" id="PS00845">
    <property type="entry name" value="CAP_GLY_1"/>
    <property type="match status" value="1"/>
</dbReference>
<feature type="region of interest" description="Disordered" evidence="2">
    <location>
        <begin position="194"/>
        <end position="230"/>
    </location>
</feature>
<feature type="region of interest" description="Disordered" evidence="2">
    <location>
        <begin position="103"/>
        <end position="141"/>
    </location>
</feature>
<gene>
    <name evidence="4" type="ORF">ASCRUDRAFT_67496</name>
</gene>
<evidence type="ECO:0000313" key="5">
    <source>
        <dbReference type="Proteomes" id="UP000095038"/>
    </source>
</evidence>
<dbReference type="Gene3D" id="2.30.30.190">
    <property type="entry name" value="CAP Gly-rich-like domain"/>
    <property type="match status" value="1"/>
</dbReference>
<dbReference type="SUPFAM" id="SSF74924">
    <property type="entry name" value="Cap-Gly domain"/>
    <property type="match status" value="1"/>
</dbReference>
<evidence type="ECO:0000259" key="3">
    <source>
        <dbReference type="PROSITE" id="PS50245"/>
    </source>
</evidence>
<protein>
    <recommendedName>
        <fullName evidence="3">CAP-Gly domain-containing protein</fullName>
    </recommendedName>
</protein>
<proteinExistence type="predicted"/>
<keyword evidence="1" id="KW-0175">Coiled coil</keyword>
<dbReference type="PROSITE" id="PS50245">
    <property type="entry name" value="CAP_GLY_2"/>
    <property type="match status" value="1"/>
</dbReference>
<dbReference type="Pfam" id="PF01302">
    <property type="entry name" value="CAP_GLY"/>
    <property type="match status" value="1"/>
</dbReference>
<sequence length="1408" mass="162769">MALLQLVTNDSGELLILNQNVYIRSEPGIIKFIGQTKFADGIWIGIELSNSIGKNNGSINGVSYFQCDKNINKPLLDQKNYGVFAKPKLVSLKSSLLNRNSVSFNQNTNKQPSIDNNNNNNTTTATANNNHKKSPSTNLPYLKKNYTLNQQDRLNSLANTTTNINTNAPNSTINTATNNNNNSPIYYPVNISRNNSRNNSRNSSRVDLPYNQKKLSNNSRPSSRIGLLTHSKTTSRIDLMNHSRNSSRIDLINHSRNSSRIDLNNPSNLPNSSNPSHPYKNPSRNNSISNLSNLSRTSSRNSPISPSSFKSKTTTTITNNNNNNNNKSLVDENKKLQSIIVILQEKTKNLNIDLNSLLNNFKNLSTENIDLKRKIDQLDENLEILTIDKETLDEKNEILIENFNNLNLKYQDLKKNYLFLQNQLNLIKNLDDQINNQLIDDNINNNELLSIDNLLKSNKLLETALIKLRDVSQENESVLNQKITDLSNQLSDYNDSQKKIQSLSNDLNKSKSQISNLQSQLDSSLDSIKLIESLTEKNFVLEEKNKKLIKDVEELEDLKNLAEDIEEMHNVSERELRDDITKLNNQLETNKLKLLEVERKNNFMSEIIIKQKQKYESDVKDLSILLTNNDNPINENNNNNSKNIKNDISLDEDNTYFNNFKSQLSDYKSNLLRSQKENNKLTALNDILQFDLEYFKDLNNLMSSDNFSKTIKKDDLFYQSFSKINVEFNCFLKFQKLFKLSYYISEYIYKNTNELTSTEYSKASLLSFIKDFYLLSLFFKKISVELKNNTDFFDNKIHYGELLMILSKDLEIKFLGILKDLINFEINQNMSGIILEIKERIWKDILKKNRIIDFDISDSQSELEICSEINSNTGEDKDIISKTNGIEFSNKKLNDNLNIIYYYENNCSFNFKQRQDLIYYLDLFKILIKITKQNSILIKELLNNKFLNSLEKNSNSDFNANKSNENLKLMINSGDKMLIKNLIEFINLTLLKSMQAFQTLIDDLENNIQGNMIPNNKEFIKNPINYDNFVGFYSMINNLWEEIFGITKKLEIECNSFELNFNIENIYHLFQISKTTSKFQVFNNAIKMVSDLSEGLEKVKLNVENSLTLNENIFVLDKKPAKWIIEISDLFEKNQGNYLRINEIKKLSLELDSLKQDQQLKLRIIDELNLKVEVLNSKLVKAEKNNVIMKDLKNQITKLNADSKQMNENIKKLIGINNLQRDTIEKLNTRNQMNFYNISDNRFLNLVQEKKTINKIELVSEIYSLRSIIGYLTNLTKVNSGKSNSYSTFGVSKTFEWLADEDSITEKCQEEKIKTMPLTDLFLTDDSIYSRLRSTVYSELFSIVNRLRIVGLEQPAVGVDAQTRNWRHRPYVSRCKLAGISANMQLWYVRRQRIVALPLEPVSQLGKT</sequence>
<accession>A0A1D2VP97</accession>
<feature type="region of interest" description="Disordered" evidence="2">
    <location>
        <begin position="248"/>
        <end position="329"/>
    </location>
</feature>
<feature type="coiled-coil region" evidence="1">
    <location>
        <begin position="461"/>
        <end position="600"/>
    </location>
</feature>
<dbReference type="GO" id="GO:0034453">
    <property type="term" value="P:microtubule anchoring"/>
    <property type="evidence" value="ECO:0007669"/>
    <property type="project" value="InterPro"/>
</dbReference>
<dbReference type="InParanoid" id="A0A1D2VP97"/>
<feature type="compositionally biased region" description="Polar residues" evidence="2">
    <location>
        <begin position="248"/>
        <end position="262"/>
    </location>
</feature>
<dbReference type="STRING" id="1344418.A0A1D2VP97"/>
<dbReference type="FunCoup" id="A0A1D2VP97">
    <property type="interactions" value="1288"/>
</dbReference>
<feature type="region of interest" description="Disordered" evidence="2">
    <location>
        <begin position="163"/>
        <end position="182"/>
    </location>
</feature>
<dbReference type="GeneID" id="30965034"/>
<dbReference type="InterPro" id="IPR000938">
    <property type="entry name" value="CAP-Gly_domain"/>
</dbReference>
<feature type="compositionally biased region" description="Polar residues" evidence="2">
    <location>
        <begin position="213"/>
        <end position="222"/>
    </location>
</feature>
<dbReference type="OrthoDB" id="2130750at2759"/>
<feature type="compositionally biased region" description="Low complexity" evidence="2">
    <location>
        <begin position="194"/>
        <end position="205"/>
    </location>
</feature>
<keyword evidence="5" id="KW-1185">Reference proteome</keyword>
<feature type="compositionally biased region" description="Low complexity" evidence="2">
    <location>
        <begin position="116"/>
        <end position="129"/>
    </location>
</feature>
<reference evidence="5" key="1">
    <citation type="submission" date="2016-05" db="EMBL/GenBank/DDBJ databases">
        <title>Comparative genomics of biotechnologically important yeasts.</title>
        <authorList>
            <consortium name="DOE Joint Genome Institute"/>
            <person name="Riley R."/>
            <person name="Haridas S."/>
            <person name="Wolfe K.H."/>
            <person name="Lopes M.R."/>
            <person name="Hittinger C.T."/>
            <person name="Goker M."/>
            <person name="Salamov A."/>
            <person name="Wisecaver J."/>
            <person name="Long T.M."/>
            <person name="Aerts A.L."/>
            <person name="Barry K."/>
            <person name="Choi C."/>
            <person name="Clum A."/>
            <person name="Coughlan A.Y."/>
            <person name="Deshpande S."/>
            <person name="Douglass A.P."/>
            <person name="Hanson S.J."/>
            <person name="Klenk H.-P."/>
            <person name="Labutti K."/>
            <person name="Lapidus A."/>
            <person name="Lindquist E."/>
            <person name="Lipzen A."/>
            <person name="Meier-Kolthoff J.P."/>
            <person name="Ohm R.A."/>
            <person name="Otillar R.P."/>
            <person name="Pangilinan J."/>
            <person name="Peng Y."/>
            <person name="Rokas A."/>
            <person name="Rosa C.A."/>
            <person name="Scheuner C."/>
            <person name="Sibirny A.A."/>
            <person name="Slot J.C."/>
            <person name="Stielow J.B."/>
            <person name="Sun H."/>
            <person name="Kurtzman C.P."/>
            <person name="Blackwell M."/>
            <person name="Grigoriev I.V."/>
            <person name="Jeffries T.W."/>
        </authorList>
    </citation>
    <scope>NUCLEOTIDE SEQUENCE [LARGE SCALE GENOMIC DNA]</scope>
    <source>
        <strain evidence="5">DSM 1968</strain>
    </source>
</reference>
<dbReference type="GO" id="GO:0008017">
    <property type="term" value="F:microtubule binding"/>
    <property type="evidence" value="ECO:0007669"/>
    <property type="project" value="InterPro"/>
</dbReference>
<evidence type="ECO:0000313" key="4">
    <source>
        <dbReference type="EMBL" id="ODV63387.1"/>
    </source>
</evidence>